<evidence type="ECO:0000256" key="4">
    <source>
        <dbReference type="ARBA" id="ARBA00022989"/>
    </source>
</evidence>
<name>A0AAP2DQA5_9BACT</name>
<dbReference type="GO" id="GO:0005886">
    <property type="term" value="C:plasma membrane"/>
    <property type="evidence" value="ECO:0007669"/>
    <property type="project" value="UniProtKB-SubCell"/>
</dbReference>
<evidence type="ECO:0000256" key="6">
    <source>
        <dbReference type="SAM" id="Phobius"/>
    </source>
</evidence>
<comment type="subcellular location">
    <subcellularLocation>
        <location evidence="1">Cell membrane</location>
        <topology evidence="1">Multi-pass membrane protein</topology>
    </subcellularLocation>
</comment>
<feature type="transmembrane region" description="Helical" evidence="6">
    <location>
        <begin position="226"/>
        <end position="251"/>
    </location>
</feature>
<dbReference type="PANTHER" id="PTHR30250:SF11">
    <property type="entry name" value="O-ANTIGEN TRANSPORTER-RELATED"/>
    <property type="match status" value="1"/>
</dbReference>
<dbReference type="InterPro" id="IPR044550">
    <property type="entry name" value="WzxE"/>
</dbReference>
<dbReference type="EMBL" id="JAHESF010000042">
    <property type="protein sequence ID" value="MBT1700533.1"/>
    <property type="molecule type" value="Genomic_DNA"/>
</dbReference>
<feature type="transmembrane region" description="Helical" evidence="6">
    <location>
        <begin position="263"/>
        <end position="282"/>
    </location>
</feature>
<feature type="transmembrane region" description="Helical" evidence="6">
    <location>
        <begin position="97"/>
        <end position="117"/>
    </location>
</feature>
<feature type="transmembrane region" description="Helical" evidence="6">
    <location>
        <begin position="311"/>
        <end position="335"/>
    </location>
</feature>
<dbReference type="Pfam" id="PF13440">
    <property type="entry name" value="Polysacc_synt_3"/>
    <property type="match status" value="1"/>
</dbReference>
<feature type="transmembrane region" description="Helical" evidence="6">
    <location>
        <begin position="402"/>
        <end position="420"/>
    </location>
</feature>
<evidence type="ECO:0000313" key="7">
    <source>
        <dbReference type="EMBL" id="MBT1700533.1"/>
    </source>
</evidence>
<gene>
    <name evidence="7" type="ORF">KK083_26835</name>
</gene>
<keyword evidence="3 6" id="KW-0812">Transmembrane</keyword>
<keyword evidence="4 6" id="KW-1133">Transmembrane helix</keyword>
<feature type="transmembrane region" description="Helical" evidence="6">
    <location>
        <begin position="432"/>
        <end position="450"/>
    </location>
</feature>
<proteinExistence type="predicted"/>
<protein>
    <submittedName>
        <fullName evidence="7">O-antigen translocase</fullName>
    </submittedName>
</protein>
<keyword evidence="2" id="KW-1003">Cell membrane</keyword>
<sequence length="496" mass="53958">MSNTNQSSYRQIMKATSIFGGVQFYQIVLTIVRTKIVAVLLGTAGMGISGLFTSATTLITGITSLGLNVSAVKNVSEANATGDMNRVALVTSALRRLVWITGLLGTGVVIVLSPWLSEITFGNRDYTLGFVWLSVTLLFSTLSNGQYVLLQGLRKVAYLAKANVAGATIGLIVSLPVYYYYGVDGIVPALVLTSLSAMMLAYYFGNKVKVAPVPLDTPTLFKEGKGMVKMGVLLSLSGVIGLATSYVTRIYISNTGGVEDVGLFNAGFAIVNTYVGMVFTAMSTDYYPRLSAVAHDDGQARSLLNHQAEMTLLILGPILILFLIFIKFAIVVLYSTQFLASLGMVQWIVMAIFLKAVAWAMGFMLMAKGATKVFFYNELIANVYTLAMNIAGYYLFGLEGLGISFLVAYVVAVVQNFLVIRNRYGFAFSPECYRVFAVHFLIAALSFVLAKNIEGNLLYVVSAPLLILSVVYSYYEINRRIDLKGIVNKLVFKRNG</sequence>
<feature type="transmembrane region" description="Helical" evidence="6">
    <location>
        <begin position="12"/>
        <end position="32"/>
    </location>
</feature>
<feature type="transmembrane region" description="Helical" evidence="6">
    <location>
        <begin position="186"/>
        <end position="205"/>
    </location>
</feature>
<dbReference type="PANTHER" id="PTHR30250">
    <property type="entry name" value="PST FAMILY PREDICTED COLANIC ACID TRANSPORTER"/>
    <property type="match status" value="1"/>
</dbReference>
<feature type="transmembrane region" description="Helical" evidence="6">
    <location>
        <begin position="347"/>
        <end position="367"/>
    </location>
</feature>
<dbReference type="Proteomes" id="UP001319200">
    <property type="component" value="Unassembled WGS sequence"/>
</dbReference>
<accession>A0AAP2DQA5</accession>
<feature type="transmembrane region" description="Helical" evidence="6">
    <location>
        <begin position="129"/>
        <end position="150"/>
    </location>
</feature>
<dbReference type="InterPro" id="IPR050833">
    <property type="entry name" value="Poly_Biosynth_Transport"/>
</dbReference>
<feature type="transmembrane region" description="Helical" evidence="6">
    <location>
        <begin position="379"/>
        <end position="396"/>
    </location>
</feature>
<feature type="transmembrane region" description="Helical" evidence="6">
    <location>
        <begin position="456"/>
        <end position="475"/>
    </location>
</feature>
<keyword evidence="5 6" id="KW-0472">Membrane</keyword>
<dbReference type="RefSeq" id="WP_254169222.1">
    <property type="nucleotide sequence ID" value="NZ_JAHESF010000042.1"/>
</dbReference>
<evidence type="ECO:0000256" key="2">
    <source>
        <dbReference type="ARBA" id="ARBA00022475"/>
    </source>
</evidence>
<reference evidence="7 8" key="1">
    <citation type="submission" date="2021-05" db="EMBL/GenBank/DDBJ databases">
        <title>A Polyphasic approach of four new species of the genus Ohtaekwangia: Ohtaekwangia histidinii sp. nov., Ohtaekwangia cretensis sp. nov., Ohtaekwangia indiensis sp. nov., Ohtaekwangia reichenbachii sp. nov. from diverse environment.</title>
        <authorList>
            <person name="Octaviana S."/>
        </authorList>
    </citation>
    <scope>NUCLEOTIDE SEQUENCE [LARGE SCALE GENOMIC DNA]</scope>
    <source>
        <strain evidence="7 8">PWU4</strain>
    </source>
</reference>
<evidence type="ECO:0000256" key="5">
    <source>
        <dbReference type="ARBA" id="ARBA00023136"/>
    </source>
</evidence>
<keyword evidence="8" id="KW-1185">Reference proteome</keyword>
<dbReference type="AlphaFoldDB" id="A0AAP2DQA5"/>
<organism evidence="7 8">
    <name type="scientific">Chryseosolibacter histidini</name>
    <dbReference type="NCBI Taxonomy" id="2782349"/>
    <lineage>
        <taxon>Bacteria</taxon>
        <taxon>Pseudomonadati</taxon>
        <taxon>Bacteroidota</taxon>
        <taxon>Cytophagia</taxon>
        <taxon>Cytophagales</taxon>
        <taxon>Chryseotaleaceae</taxon>
        <taxon>Chryseosolibacter</taxon>
    </lineage>
</organism>
<evidence type="ECO:0000256" key="1">
    <source>
        <dbReference type="ARBA" id="ARBA00004651"/>
    </source>
</evidence>
<dbReference type="GO" id="GO:0009246">
    <property type="term" value="P:enterobacterial common antigen biosynthetic process"/>
    <property type="evidence" value="ECO:0007669"/>
    <property type="project" value="InterPro"/>
</dbReference>
<comment type="caution">
    <text evidence="7">The sequence shown here is derived from an EMBL/GenBank/DDBJ whole genome shotgun (WGS) entry which is preliminary data.</text>
</comment>
<feature type="transmembrane region" description="Helical" evidence="6">
    <location>
        <begin position="162"/>
        <end position="180"/>
    </location>
</feature>
<dbReference type="CDD" id="cd13125">
    <property type="entry name" value="MATE_like_10"/>
    <property type="match status" value="1"/>
</dbReference>
<evidence type="ECO:0000256" key="3">
    <source>
        <dbReference type="ARBA" id="ARBA00022692"/>
    </source>
</evidence>
<evidence type="ECO:0000313" key="8">
    <source>
        <dbReference type="Proteomes" id="UP001319200"/>
    </source>
</evidence>